<dbReference type="PROSITE" id="PS50089">
    <property type="entry name" value="ZF_RING_2"/>
    <property type="match status" value="1"/>
</dbReference>
<dbReference type="CTD" id="174052"/>
<feature type="region of interest" description="Disordered" evidence="16">
    <location>
        <begin position="684"/>
        <end position="728"/>
    </location>
</feature>
<evidence type="ECO:0000256" key="15">
    <source>
        <dbReference type="PROSITE-ProRule" id="PRU00175"/>
    </source>
</evidence>
<dbReference type="OrthoDB" id="5878012at2759"/>
<dbReference type="Gene3D" id="3.30.40.10">
    <property type="entry name" value="Zinc/RING finger domain, C3HC4 (zinc finger)"/>
    <property type="match status" value="1"/>
</dbReference>
<keyword evidence="5" id="KW-0808">Transferase</keyword>
<feature type="region of interest" description="Disordered" evidence="16">
    <location>
        <begin position="1"/>
        <end position="20"/>
    </location>
</feature>
<dbReference type="PeptideAtlas" id="Q18355"/>
<dbReference type="AGR" id="WB:WBGene00016318"/>
<dbReference type="Pfam" id="PF00097">
    <property type="entry name" value="zf-C3HC4"/>
    <property type="match status" value="1"/>
</dbReference>
<keyword evidence="12" id="KW-1133">Transmembrane helix</keyword>
<keyword evidence="6" id="KW-0812">Transmembrane</keyword>
<comment type="pathway">
    <text evidence="2">Protein modification; protein ubiquitination.</text>
</comment>
<evidence type="ECO:0000256" key="3">
    <source>
        <dbReference type="ARBA" id="ARBA00008704"/>
    </source>
</evidence>
<dbReference type="GO" id="GO:0016558">
    <property type="term" value="P:protein import into peroxisome matrix"/>
    <property type="evidence" value="ECO:0007669"/>
    <property type="project" value="InterPro"/>
</dbReference>
<dbReference type="PANTHER" id="PTHR23350:SF6">
    <property type="entry name" value="RING-TYPE DOMAIN-CONTAINING PROTEIN"/>
    <property type="match status" value="1"/>
</dbReference>
<keyword evidence="9" id="KW-0833">Ubl conjugation pathway</keyword>
<dbReference type="GO" id="GO:0008270">
    <property type="term" value="F:zinc ion binding"/>
    <property type="evidence" value="ECO:0007669"/>
    <property type="project" value="UniProtKB-KW"/>
</dbReference>
<dbReference type="WormBase" id="C32D5.11">
    <property type="protein sequence ID" value="CE53922"/>
    <property type="gene ID" value="WBGene00016318"/>
</dbReference>
<dbReference type="HOGENOM" id="CLU_387929_0_0_1"/>
<keyword evidence="21" id="KW-1267">Proteomics identification</keyword>
<evidence type="ECO:0007829" key="21">
    <source>
        <dbReference type="PeptideAtlas" id="Q18355"/>
    </source>
</evidence>
<dbReference type="SUPFAM" id="SSF57850">
    <property type="entry name" value="RING/U-box"/>
    <property type="match status" value="1"/>
</dbReference>
<evidence type="ECO:0000256" key="12">
    <source>
        <dbReference type="ARBA" id="ARBA00022989"/>
    </source>
</evidence>
<name>Q18355_CAEEL</name>
<keyword evidence="14" id="KW-0576">Peroxisome</keyword>
<evidence type="ECO:0000256" key="13">
    <source>
        <dbReference type="ARBA" id="ARBA00023136"/>
    </source>
</evidence>
<dbReference type="GeneID" id="174052"/>
<feature type="compositionally biased region" description="Polar residues" evidence="16">
    <location>
        <begin position="639"/>
        <end position="654"/>
    </location>
</feature>
<evidence type="ECO:0000256" key="16">
    <source>
        <dbReference type="SAM" id="MobiDB-lite"/>
    </source>
</evidence>
<dbReference type="InterPro" id="IPR025654">
    <property type="entry name" value="PEX2/10"/>
</dbReference>
<dbReference type="Bgee" id="WBGene00016318">
    <property type="expression patterns" value="Expressed in germ line (C elegans) and 4 other cell types or tissues"/>
</dbReference>
<feature type="domain" description="RING-type" evidence="17">
    <location>
        <begin position="26"/>
        <end position="68"/>
    </location>
</feature>
<dbReference type="UCSC" id="C32D5.11">
    <property type="organism name" value="c. elegans"/>
</dbReference>
<evidence type="ECO:0000313" key="19">
    <source>
        <dbReference type="Proteomes" id="UP000001940"/>
    </source>
</evidence>
<evidence type="ECO:0000256" key="5">
    <source>
        <dbReference type="ARBA" id="ARBA00022679"/>
    </source>
</evidence>
<dbReference type="GO" id="GO:0005778">
    <property type="term" value="C:peroxisomal membrane"/>
    <property type="evidence" value="ECO:0007669"/>
    <property type="project" value="UniProtKB-SubCell"/>
</dbReference>
<accession>Q18355</accession>
<keyword evidence="10" id="KW-0862">Zinc</keyword>
<reference evidence="18 19" key="1">
    <citation type="journal article" date="1998" name="Science">
        <title>Genome sequence of the nematode C. elegans: a platform for investigating biology.</title>
        <authorList>
            <consortium name="The C. elegans sequencing consortium"/>
            <person name="Sulson J.E."/>
            <person name="Waterston R."/>
        </authorList>
    </citation>
    <scope>NUCLEOTIDE SEQUENCE [LARGE SCALE GENOMIC DNA]</scope>
    <source>
        <strain evidence="18 19">Bristol N2</strain>
    </source>
</reference>
<evidence type="ECO:0000313" key="18">
    <source>
        <dbReference type="EMBL" id="CCD66039.2"/>
    </source>
</evidence>
<evidence type="ECO:0000256" key="1">
    <source>
        <dbReference type="ARBA" id="ARBA00004585"/>
    </source>
</evidence>
<evidence type="ECO:0000256" key="7">
    <source>
        <dbReference type="ARBA" id="ARBA00022723"/>
    </source>
</evidence>
<dbReference type="SMART" id="SM00184">
    <property type="entry name" value="RING"/>
    <property type="match status" value="1"/>
</dbReference>
<dbReference type="InParanoid" id="Q18355"/>
<dbReference type="KEGG" id="cel:CELE_C32D5.11"/>
<protein>
    <submittedName>
        <fullName evidence="18">RING-type domain-containing protein</fullName>
    </submittedName>
</protein>
<evidence type="ECO:0000256" key="14">
    <source>
        <dbReference type="ARBA" id="ARBA00023140"/>
    </source>
</evidence>
<keyword evidence="8 15" id="KW-0863">Zinc-finger</keyword>
<dbReference type="Reactome" id="R-CEL-9033241">
    <property type="pathway name" value="Peroxisomal protein import"/>
</dbReference>
<keyword evidence="7" id="KW-0479">Metal-binding</keyword>
<keyword evidence="13" id="KW-0472">Membrane</keyword>
<evidence type="ECO:0000313" key="20">
    <source>
        <dbReference type="WormBase" id="C32D5.11"/>
    </source>
</evidence>
<dbReference type="InterPro" id="IPR001841">
    <property type="entry name" value="Znf_RING"/>
</dbReference>
<dbReference type="DIP" id="DIP-24718N"/>
<dbReference type="AlphaFoldDB" id="Q18355"/>
<dbReference type="RefSeq" id="NP_001364718.1">
    <property type="nucleotide sequence ID" value="NM_001377807.3"/>
</dbReference>
<gene>
    <name evidence="18 20" type="ORF">C32D5.11</name>
    <name evidence="18" type="ORF">CELE_C32D5.11</name>
</gene>
<comment type="subcellular location">
    <subcellularLocation>
        <location evidence="1">Peroxisome membrane</location>
        <topology evidence="1">Multi-pass membrane protein</topology>
    </subcellularLocation>
</comment>
<evidence type="ECO:0000256" key="4">
    <source>
        <dbReference type="ARBA" id="ARBA00022448"/>
    </source>
</evidence>
<dbReference type="PANTHER" id="PTHR23350">
    <property type="entry name" value="PEROXISOME ASSEMBLY PROTEIN 10"/>
    <property type="match status" value="1"/>
</dbReference>
<feature type="region of interest" description="Disordered" evidence="16">
    <location>
        <begin position="639"/>
        <end position="671"/>
    </location>
</feature>
<evidence type="ECO:0000256" key="8">
    <source>
        <dbReference type="ARBA" id="ARBA00022771"/>
    </source>
</evidence>
<dbReference type="SMR" id="Q18355"/>
<evidence type="ECO:0000256" key="9">
    <source>
        <dbReference type="ARBA" id="ARBA00022786"/>
    </source>
</evidence>
<feature type="region of interest" description="Disordered" evidence="16">
    <location>
        <begin position="382"/>
        <end position="421"/>
    </location>
</feature>
<dbReference type="InterPro" id="IPR018957">
    <property type="entry name" value="Znf_C3HC4_RING-type"/>
</dbReference>
<evidence type="ECO:0000256" key="6">
    <source>
        <dbReference type="ARBA" id="ARBA00022692"/>
    </source>
</evidence>
<proteinExistence type="evidence at protein level"/>
<comment type="similarity">
    <text evidence="3">Belongs to the pex2/pex10/pex12 family.</text>
</comment>
<dbReference type="GO" id="GO:0016740">
    <property type="term" value="F:transferase activity"/>
    <property type="evidence" value="ECO:0007669"/>
    <property type="project" value="UniProtKB-KW"/>
</dbReference>
<dbReference type="eggNOG" id="KOG0800">
    <property type="taxonomic scope" value="Eukaryota"/>
</dbReference>
<evidence type="ECO:0000259" key="17">
    <source>
        <dbReference type="PROSITE" id="PS50089"/>
    </source>
</evidence>
<evidence type="ECO:0000256" key="11">
    <source>
        <dbReference type="ARBA" id="ARBA00022927"/>
    </source>
</evidence>
<dbReference type="PaxDb" id="6239-C32D5.11"/>
<dbReference type="FunCoup" id="Q18355">
    <property type="interactions" value="144"/>
</dbReference>
<organism evidence="18 19">
    <name type="scientific">Caenorhabditis elegans</name>
    <dbReference type="NCBI Taxonomy" id="6239"/>
    <lineage>
        <taxon>Eukaryota</taxon>
        <taxon>Metazoa</taxon>
        <taxon>Ecdysozoa</taxon>
        <taxon>Nematoda</taxon>
        <taxon>Chromadorea</taxon>
        <taxon>Rhabditida</taxon>
        <taxon>Rhabditina</taxon>
        <taxon>Rhabditomorpha</taxon>
        <taxon>Rhabditoidea</taxon>
        <taxon>Rhabditidae</taxon>
        <taxon>Peloderinae</taxon>
        <taxon>Caenorhabditis</taxon>
    </lineage>
</organism>
<evidence type="ECO:0000256" key="10">
    <source>
        <dbReference type="ARBA" id="ARBA00022833"/>
    </source>
</evidence>
<dbReference type="STRING" id="6239.C32D5.11.1"/>
<keyword evidence="19" id="KW-1185">Reference proteome</keyword>
<dbReference type="EMBL" id="BX284602">
    <property type="protein sequence ID" value="CCD66039.2"/>
    <property type="molecule type" value="Genomic_DNA"/>
</dbReference>
<dbReference type="Proteomes" id="UP000001940">
    <property type="component" value="Chromosome II"/>
</dbReference>
<dbReference type="PROSITE" id="PS00518">
    <property type="entry name" value="ZF_RING_1"/>
    <property type="match status" value="1"/>
</dbReference>
<evidence type="ECO:0000256" key="2">
    <source>
        <dbReference type="ARBA" id="ARBA00004906"/>
    </source>
</evidence>
<dbReference type="InterPro" id="IPR017907">
    <property type="entry name" value="Znf_RING_CS"/>
</dbReference>
<dbReference type="PIR" id="T15742">
    <property type="entry name" value="T15742"/>
</dbReference>
<sequence>MGDSGVEPVIPSPSTSSNNPVEELQCTICLSTRFSQECRIEGCNHSFCFSCISEWVCQSLRPSCPMCRKDVDKVSYDFSEQKLGQKEIAIKEYRSGHMSLTPTDRVQLLSERRLVVRNLMHSYKVVGLLSSEISGIEESKEPDEILKNALIELAAIVTQHIQKAEISLSDLRTEQARINKSIVFNTVTFRRMVYTSKVKVMYPDLKKVKIKPSDIAREPDRFRNVITNFLIAEFDAIPFQNQPKLAGHKWRTKFLGSCIDMQQKQRYAAQIYELMLSRPSGDHLFRRELNEILTPVSAVHIQFLDDHLDAIIAIEKLTIEEFYNEVYYDSIYNSFSSNFFDYNSMGRDDPQSRFEALFNQIHRDIGSTNDWMDTYVAGRLLRQSSNTDGTDRATNNDDDSDRSESPEERVPTPMPDEDPREQSLARAYYEQMLEMPNRVPLSMRAYHMMRDRDVRVRYPTTEEPVPVEPVTFGQTTRTLPISQQPTTSRSHMTLRSAMRRLDSDRPTDEEIPPIESRPQTRREIERDRLLQRVREFDNRSRGLSSLFRHPASSDYTSRRFTSDGYSGLVMLSPRLNSTTTSSTSIPVYQPRTMTSNDFAHLNRTRSILERRHFPQPPREQRIEEVEQLFNRAYQNMQQTHQAIQEHASTSNAPTQIPRPATPAPAISDEESRSLAEIVATINQEDADNGLDFISVAHRTRSARRAAENGHPPEGPPAKRSTNSRRDRR</sequence>
<keyword evidence="11" id="KW-0653">Protein transport</keyword>
<keyword evidence="4" id="KW-0813">Transport</keyword>
<dbReference type="Reactome" id="R-CEL-8866654">
    <property type="pathway name" value="E3 ubiquitin ligases ubiquitinate target proteins"/>
</dbReference>
<dbReference type="InterPro" id="IPR013083">
    <property type="entry name" value="Znf_RING/FYVE/PHD"/>
</dbReference>